<dbReference type="InterPro" id="IPR013783">
    <property type="entry name" value="Ig-like_fold"/>
</dbReference>
<dbReference type="NCBIfam" id="NF008967">
    <property type="entry name" value="PRK12313.1"/>
    <property type="match status" value="1"/>
</dbReference>
<dbReference type="InterPro" id="IPR006048">
    <property type="entry name" value="A-amylase/branching_C"/>
</dbReference>
<name>A0ABV1FIY4_9FIRM</name>
<reference evidence="13 14" key="1">
    <citation type="submission" date="2024-03" db="EMBL/GenBank/DDBJ databases">
        <title>Human intestinal bacterial collection.</title>
        <authorList>
            <person name="Pauvert C."/>
            <person name="Hitch T.C.A."/>
            <person name="Clavel T."/>
        </authorList>
    </citation>
    <scope>NUCLEOTIDE SEQUENCE [LARGE SCALE GENOMIC DNA]</scope>
    <source>
        <strain evidence="13 14">CLA-AA-H132</strain>
    </source>
</reference>
<comment type="similarity">
    <text evidence="4 10">Belongs to the glycosyl hydrolase 13 family. GlgB subfamily.</text>
</comment>
<keyword evidence="8 10" id="KW-0320">Glycogen biosynthesis</keyword>
<comment type="pathway">
    <text evidence="3 10">Glycan biosynthesis; glycogen biosynthesis.</text>
</comment>
<evidence type="ECO:0000256" key="7">
    <source>
        <dbReference type="ARBA" id="ARBA00022679"/>
    </source>
</evidence>
<sequence length="679" mass="77881">MKGKRTRADAKVREAEKAAKRAAQGNKPKKIAAVKATETGTATAQKPEVSCFISDFDQYLFGQGNHYDIFRKLGAHLTEHEGQKGVHFAVWAPHAVAVHVIGEFNGWNETSHPMSRLDPLGIWEVFVPGVQLGCLYKYLIEAQDHSLLYKADPYATEAEMRPGTASKVSDISDFRWSDKDWMEKRKKKDPKEEPMAIYEVHPGSWKKHPHGPDEDGYYNYRELAHALADYVHEMGYTHVELMGIAEHPFDGSWGYQVTGYYAPTSRHGSPKDFMYLINYLHQKKIGVILDWVPAHFPKDAHGLADFDGQPLYEYPDPRKGEHPDWGTKVFNYEMNEVKNFLIANALYWVEEFHVDGLRVDAVASMLYLDYGRESGQWIPNKFGGNKNLEAIEFFKHLNSVLLGRNPGAVTIAEESTAWPMVTGSPEEDGLGFSFKWNMGWMNDFLEYMKLDPYFRKGAHNMMTFAMTYAYSENYILVLSHDEVVHLKRSMINKMPGEYEEKFANLKAAYAFMLGHPGKKLLFMGQEFAQLQEWSEARELDWYLLEQDQHRELQAFVKALLHLYQKHPALYELDTHPDGFQWINANDGYRSIFSFMRFDKARKKNLLFVCNFTPVERPDYRVGVPKKKQYKLVLDSDAAEFGGSGVEKPTVYKAEVGECDGQPYSIAYPLPGYGVAVFEF</sequence>
<dbReference type="SUPFAM" id="SSF51011">
    <property type="entry name" value="Glycosyl hydrolase domain"/>
    <property type="match status" value="1"/>
</dbReference>
<dbReference type="NCBIfam" id="NF003811">
    <property type="entry name" value="PRK05402.1"/>
    <property type="match status" value="1"/>
</dbReference>
<dbReference type="CDD" id="cd11322">
    <property type="entry name" value="AmyAc_Glg_BE"/>
    <property type="match status" value="1"/>
</dbReference>
<comment type="catalytic activity">
    <reaction evidence="1 10">
        <text>Transfers a segment of a (1-&gt;4)-alpha-D-glucan chain to a primary hydroxy group in a similar glucan chain.</text>
        <dbReference type="EC" id="2.4.1.18"/>
    </reaction>
</comment>
<dbReference type="CDD" id="cd02855">
    <property type="entry name" value="E_set_GBE_prok_N"/>
    <property type="match status" value="1"/>
</dbReference>
<evidence type="ECO:0000256" key="6">
    <source>
        <dbReference type="ARBA" id="ARBA00022676"/>
    </source>
</evidence>
<keyword evidence="7 10" id="KW-0808">Transferase</keyword>
<dbReference type="SUPFAM" id="SSF51445">
    <property type="entry name" value="(Trans)glycosidases"/>
    <property type="match status" value="1"/>
</dbReference>
<dbReference type="RefSeq" id="WP_349164817.1">
    <property type="nucleotide sequence ID" value="NZ_JBBMFE010000010.1"/>
</dbReference>
<accession>A0ABV1FIY4</accession>
<evidence type="ECO:0000256" key="3">
    <source>
        <dbReference type="ARBA" id="ARBA00004964"/>
    </source>
</evidence>
<dbReference type="InterPro" id="IPR006407">
    <property type="entry name" value="GlgB"/>
</dbReference>
<comment type="caution">
    <text evidence="13">The sequence shown here is derived from an EMBL/GenBank/DDBJ whole genome shotgun (WGS) entry which is preliminary data.</text>
</comment>
<evidence type="ECO:0000256" key="2">
    <source>
        <dbReference type="ARBA" id="ARBA00002953"/>
    </source>
</evidence>
<dbReference type="EMBL" id="JBBMFE010000010">
    <property type="protein sequence ID" value="MEQ2473021.1"/>
    <property type="molecule type" value="Genomic_DNA"/>
</dbReference>
<organism evidence="13 14">
    <name type="scientific">Laedolimicola intestinihominis</name>
    <dbReference type="NCBI Taxonomy" id="3133166"/>
    <lineage>
        <taxon>Bacteria</taxon>
        <taxon>Bacillati</taxon>
        <taxon>Bacillota</taxon>
        <taxon>Clostridia</taxon>
        <taxon>Lachnospirales</taxon>
        <taxon>Lachnospiraceae</taxon>
        <taxon>Laedolimicola</taxon>
    </lineage>
</organism>
<comment type="function">
    <text evidence="2 10">Catalyzes the formation of the alpha-1,6-glucosidic linkages in glycogen by scission of a 1,4-alpha-linked oligosaccharide from growing alpha-1,4-glucan chains and the subsequent attachment of the oligosaccharide to the alpha-1,6 position.</text>
</comment>
<keyword evidence="6 10" id="KW-0328">Glycosyltransferase</keyword>
<feature type="active site" description="Nucleophile" evidence="10">
    <location>
        <position position="360"/>
    </location>
</feature>
<dbReference type="Pfam" id="PF02922">
    <property type="entry name" value="CBM_48"/>
    <property type="match status" value="1"/>
</dbReference>
<dbReference type="Gene3D" id="3.20.20.80">
    <property type="entry name" value="Glycosidases"/>
    <property type="match status" value="1"/>
</dbReference>
<evidence type="ECO:0000256" key="1">
    <source>
        <dbReference type="ARBA" id="ARBA00000826"/>
    </source>
</evidence>
<dbReference type="Proteomes" id="UP001438008">
    <property type="component" value="Unassembled WGS sequence"/>
</dbReference>
<dbReference type="InterPro" id="IPR013780">
    <property type="entry name" value="Glyco_hydro_b"/>
</dbReference>
<keyword evidence="5 10" id="KW-0321">Glycogen metabolism</keyword>
<dbReference type="Gene3D" id="2.60.40.1180">
    <property type="entry name" value="Golgi alpha-mannosidase II"/>
    <property type="match status" value="1"/>
</dbReference>
<evidence type="ECO:0000256" key="11">
    <source>
        <dbReference type="SAM" id="MobiDB-lite"/>
    </source>
</evidence>
<evidence type="ECO:0000256" key="10">
    <source>
        <dbReference type="HAMAP-Rule" id="MF_00685"/>
    </source>
</evidence>
<evidence type="ECO:0000256" key="9">
    <source>
        <dbReference type="ARBA" id="ARBA00023277"/>
    </source>
</evidence>
<dbReference type="EC" id="2.4.1.18" evidence="10"/>
<dbReference type="PANTHER" id="PTHR43651:SF3">
    <property type="entry name" value="1,4-ALPHA-GLUCAN-BRANCHING ENZYME"/>
    <property type="match status" value="1"/>
</dbReference>
<dbReference type="InterPro" id="IPR004193">
    <property type="entry name" value="Glyco_hydro_13_N"/>
</dbReference>
<keyword evidence="14" id="KW-1185">Reference proteome</keyword>
<dbReference type="PIRSF" id="PIRSF000463">
    <property type="entry name" value="GlgB"/>
    <property type="match status" value="1"/>
</dbReference>
<dbReference type="InterPro" id="IPR017853">
    <property type="entry name" value="GH"/>
</dbReference>
<gene>
    <name evidence="10 13" type="primary">glgB</name>
    <name evidence="13" type="ORF">WMO29_11060</name>
</gene>
<dbReference type="Pfam" id="PF02806">
    <property type="entry name" value="Alpha-amylase_C"/>
    <property type="match status" value="1"/>
</dbReference>
<dbReference type="InterPro" id="IPR006047">
    <property type="entry name" value="GH13_cat_dom"/>
</dbReference>
<evidence type="ECO:0000259" key="12">
    <source>
        <dbReference type="SMART" id="SM00642"/>
    </source>
</evidence>
<feature type="compositionally biased region" description="Basic and acidic residues" evidence="11">
    <location>
        <begin position="1"/>
        <end position="19"/>
    </location>
</feature>
<dbReference type="Pfam" id="PF00128">
    <property type="entry name" value="Alpha-amylase"/>
    <property type="match status" value="1"/>
</dbReference>
<evidence type="ECO:0000313" key="14">
    <source>
        <dbReference type="Proteomes" id="UP001438008"/>
    </source>
</evidence>
<evidence type="ECO:0000256" key="5">
    <source>
        <dbReference type="ARBA" id="ARBA00022600"/>
    </source>
</evidence>
<evidence type="ECO:0000256" key="4">
    <source>
        <dbReference type="ARBA" id="ARBA00009000"/>
    </source>
</evidence>
<dbReference type="GO" id="GO:0003844">
    <property type="term" value="F:1,4-alpha-glucan branching enzyme activity"/>
    <property type="evidence" value="ECO:0007669"/>
    <property type="project" value="UniProtKB-EC"/>
</dbReference>
<keyword evidence="9 10" id="KW-0119">Carbohydrate metabolism</keyword>
<protein>
    <recommendedName>
        <fullName evidence="10">1,4-alpha-glucan branching enzyme GlgB</fullName>
        <ecNumber evidence="10">2.4.1.18</ecNumber>
    </recommendedName>
    <alternativeName>
        <fullName evidence="10">1,4-alpha-D-glucan:1,4-alpha-D-glucan 6-glucosyl-transferase</fullName>
    </alternativeName>
    <alternativeName>
        <fullName evidence="10">Alpha-(1-&gt;4)-glucan branching enzyme</fullName>
    </alternativeName>
    <alternativeName>
        <fullName evidence="10">Glycogen branching enzyme</fullName>
        <shortName evidence="10">BE</shortName>
    </alternativeName>
</protein>
<evidence type="ECO:0000256" key="8">
    <source>
        <dbReference type="ARBA" id="ARBA00023056"/>
    </source>
</evidence>
<dbReference type="PANTHER" id="PTHR43651">
    <property type="entry name" value="1,4-ALPHA-GLUCAN-BRANCHING ENZYME"/>
    <property type="match status" value="1"/>
</dbReference>
<comment type="subunit">
    <text evidence="10">Monomer.</text>
</comment>
<feature type="active site" description="Proton donor" evidence="10">
    <location>
        <position position="413"/>
    </location>
</feature>
<dbReference type="Gene3D" id="2.60.40.10">
    <property type="entry name" value="Immunoglobulins"/>
    <property type="match status" value="1"/>
</dbReference>
<dbReference type="InterPro" id="IPR037439">
    <property type="entry name" value="Branching_enzy"/>
</dbReference>
<proteinExistence type="inferred from homology"/>
<feature type="domain" description="Glycosyl hydrolase family 13 catalytic" evidence="12">
    <location>
        <begin position="199"/>
        <end position="563"/>
    </location>
</feature>
<dbReference type="NCBIfam" id="TIGR01515">
    <property type="entry name" value="branching_enzym"/>
    <property type="match status" value="1"/>
</dbReference>
<dbReference type="SMART" id="SM00642">
    <property type="entry name" value="Aamy"/>
    <property type="match status" value="1"/>
</dbReference>
<feature type="region of interest" description="Disordered" evidence="11">
    <location>
        <begin position="1"/>
        <end position="30"/>
    </location>
</feature>
<evidence type="ECO:0000313" key="13">
    <source>
        <dbReference type="EMBL" id="MEQ2473021.1"/>
    </source>
</evidence>
<dbReference type="InterPro" id="IPR044143">
    <property type="entry name" value="GlgB_N_E_set_prok"/>
</dbReference>
<dbReference type="HAMAP" id="MF_00685">
    <property type="entry name" value="GlgB"/>
    <property type="match status" value="1"/>
</dbReference>